<evidence type="ECO:0000259" key="1">
    <source>
        <dbReference type="Pfam" id="PF13701"/>
    </source>
</evidence>
<dbReference type="AlphaFoldDB" id="A0A1I4PMN2"/>
<protein>
    <submittedName>
        <fullName evidence="2">Transposase DDE domain group 1</fullName>
    </submittedName>
</protein>
<dbReference type="Pfam" id="PF13701">
    <property type="entry name" value="DDE_Tnp_1_4"/>
    <property type="match status" value="1"/>
</dbReference>
<proteinExistence type="predicted"/>
<accession>A0A1I4PMN2</accession>
<sequence length="89" mass="10465">MIEQLSYLRPSNLDGAKHARAILSLLVKRFRQSWLEVRIIFRGGSGCCRHRMLAWCEHHEVGYLIEIAQNKRLNEISAQWQQSAVCRMR</sequence>
<dbReference type="Proteomes" id="UP000183287">
    <property type="component" value="Unassembled WGS sequence"/>
</dbReference>
<organism evidence="2 3">
    <name type="scientific">Nitrosomonas communis</name>
    <dbReference type="NCBI Taxonomy" id="44574"/>
    <lineage>
        <taxon>Bacteria</taxon>
        <taxon>Pseudomonadati</taxon>
        <taxon>Pseudomonadota</taxon>
        <taxon>Betaproteobacteria</taxon>
        <taxon>Nitrosomonadales</taxon>
        <taxon>Nitrosomonadaceae</taxon>
        <taxon>Nitrosomonas</taxon>
    </lineage>
</organism>
<name>A0A1I4PMN2_9PROT</name>
<evidence type="ECO:0000313" key="2">
    <source>
        <dbReference type="EMBL" id="SFM28886.1"/>
    </source>
</evidence>
<feature type="domain" description="Transposase DDE" evidence="1">
    <location>
        <begin position="6"/>
        <end position="85"/>
    </location>
</feature>
<gene>
    <name evidence="2" type="ORF">SAMN05421863_102131</name>
</gene>
<keyword evidence="3" id="KW-1185">Reference proteome</keyword>
<reference evidence="3" key="1">
    <citation type="submission" date="2016-10" db="EMBL/GenBank/DDBJ databases">
        <authorList>
            <person name="Varghese N."/>
            <person name="Submissions S."/>
        </authorList>
    </citation>
    <scope>NUCLEOTIDE SEQUENCE [LARGE SCALE GENOMIC DNA]</scope>
    <source>
        <strain evidence="3">Nm44</strain>
    </source>
</reference>
<dbReference type="EMBL" id="FOUB01000021">
    <property type="protein sequence ID" value="SFM28886.1"/>
    <property type="molecule type" value="Genomic_DNA"/>
</dbReference>
<evidence type="ECO:0000313" key="3">
    <source>
        <dbReference type="Proteomes" id="UP000183287"/>
    </source>
</evidence>
<dbReference type="InterPro" id="IPR025668">
    <property type="entry name" value="Tnp_DDE_dom"/>
</dbReference>